<protein>
    <recommendedName>
        <fullName evidence="5">Necrosis inducing protein (NPP1)</fullName>
    </recommendedName>
</protein>
<dbReference type="Proteomes" id="UP000248924">
    <property type="component" value="Unassembled WGS sequence"/>
</dbReference>
<evidence type="ECO:0000256" key="2">
    <source>
        <dbReference type="SAM" id="Phobius"/>
    </source>
</evidence>
<dbReference type="PIRSF" id="PIRSF029958">
    <property type="entry name" value="Necrosis-inducing_protein"/>
    <property type="match status" value="1"/>
</dbReference>
<comment type="caution">
    <text evidence="3">The sequence shown here is derived from an EMBL/GenBank/DDBJ whole genome shotgun (WGS) entry which is preliminary data.</text>
</comment>
<feature type="region of interest" description="Disordered" evidence="1">
    <location>
        <begin position="1"/>
        <end position="38"/>
    </location>
</feature>
<keyword evidence="2" id="KW-0812">Transmembrane</keyword>
<accession>A0A2W2D9V7</accession>
<dbReference type="EMBL" id="POTY01000339">
    <property type="protein sequence ID" value="PZG07081.1"/>
    <property type="molecule type" value="Genomic_DNA"/>
</dbReference>
<evidence type="ECO:0000313" key="3">
    <source>
        <dbReference type="EMBL" id="PZG07081.1"/>
    </source>
</evidence>
<organism evidence="3 4">
    <name type="scientific">Micromonospora craterilacus</name>
    <dbReference type="NCBI Taxonomy" id="1655439"/>
    <lineage>
        <taxon>Bacteria</taxon>
        <taxon>Bacillati</taxon>
        <taxon>Actinomycetota</taxon>
        <taxon>Actinomycetes</taxon>
        <taxon>Micromonosporales</taxon>
        <taxon>Micromonosporaceae</taxon>
        <taxon>Micromonospora</taxon>
    </lineage>
</organism>
<evidence type="ECO:0000313" key="4">
    <source>
        <dbReference type="Proteomes" id="UP000248924"/>
    </source>
</evidence>
<dbReference type="InterPro" id="IPR008701">
    <property type="entry name" value="NPP1"/>
</dbReference>
<name>A0A2W2D9V7_9ACTN</name>
<gene>
    <name evidence="3" type="ORF">C1I95_31595</name>
</gene>
<sequence>MRRFERTGQRASIPGRRGGEHPSPPSPGPAEVRPAGSLVQRHRRTLVRIVAGLAALGVMVPAAPAFADSLPNLPHNAGGYESSFSPAYDYDTDGCYAVSAISPDGTINGGLKTTGAINGNCRDRSDLDQSQTYARSKCNNGWCAIVYASYFEKDQAVHGSGLGGHRHDWEHVISWVNQAANQVEYVTTTQHSSQRTYARSQVRFDGTHPKVVYHKDGASTHFFRLANNNDEPPENHYHTWHYPPVVDWNGWPSIELRNKLMDANFGAATIKIKDGSFEYLLNVSKPAGIPFNPYG</sequence>
<keyword evidence="4" id="KW-1185">Reference proteome</keyword>
<reference evidence="3 4" key="1">
    <citation type="submission" date="2018-01" db="EMBL/GenBank/DDBJ databases">
        <title>Draft genome sequence of Jishengella sp. NA12.</title>
        <authorList>
            <person name="Sahin N."/>
            <person name="Ay H."/>
            <person name="Saygin H."/>
        </authorList>
    </citation>
    <scope>NUCLEOTIDE SEQUENCE [LARGE SCALE GENOMIC DNA]</scope>
    <source>
        <strain evidence="3 4">NA12</strain>
    </source>
</reference>
<feature type="transmembrane region" description="Helical" evidence="2">
    <location>
        <begin position="46"/>
        <end position="67"/>
    </location>
</feature>
<evidence type="ECO:0000256" key="1">
    <source>
        <dbReference type="SAM" id="MobiDB-lite"/>
    </source>
</evidence>
<evidence type="ECO:0008006" key="5">
    <source>
        <dbReference type="Google" id="ProtNLM"/>
    </source>
</evidence>
<dbReference type="PANTHER" id="PTHR33657">
    <property type="entry name" value="DOMAIN PROTEIN, PUTATIVE (AFU_ORTHOLOGUE AFUA_5G00600)-RELATED"/>
    <property type="match status" value="1"/>
</dbReference>
<dbReference type="AlphaFoldDB" id="A0A2W2D9V7"/>
<dbReference type="OrthoDB" id="4274514at2"/>
<keyword evidence="2" id="KW-0472">Membrane</keyword>
<proteinExistence type="predicted"/>
<dbReference type="Pfam" id="PF05630">
    <property type="entry name" value="NPP1"/>
    <property type="match status" value="1"/>
</dbReference>
<dbReference type="PANTHER" id="PTHR33657:SF6">
    <property type="entry name" value="SECRETED PROTEIN"/>
    <property type="match status" value="1"/>
</dbReference>
<keyword evidence="2" id="KW-1133">Transmembrane helix</keyword>